<comment type="subcellular location">
    <subcellularLocation>
        <location evidence="2">Cytoplasm</location>
    </subcellularLocation>
    <subcellularLocation>
        <location evidence="1">Membrane</location>
        <topology evidence="1">Peripheral membrane protein</topology>
    </subcellularLocation>
</comment>
<keyword evidence="4" id="KW-0728">SH3 domain</keyword>
<comment type="similarity">
    <text evidence="3">Belongs to the endophilin family.</text>
</comment>
<feature type="domain" description="BAR" evidence="9">
    <location>
        <begin position="1"/>
        <end position="214"/>
    </location>
</feature>
<evidence type="ECO:0000259" key="9">
    <source>
        <dbReference type="PROSITE" id="PS51021"/>
    </source>
</evidence>
<evidence type="ECO:0000256" key="4">
    <source>
        <dbReference type="ARBA" id="ARBA00022443"/>
    </source>
</evidence>
<organism evidence="10 11">
    <name type="scientific">Tupaia chinensis</name>
    <name type="common">Chinese tree shrew</name>
    <name type="synonym">Tupaia belangeri chinensis</name>
    <dbReference type="NCBI Taxonomy" id="246437"/>
    <lineage>
        <taxon>Eukaryota</taxon>
        <taxon>Metazoa</taxon>
        <taxon>Chordata</taxon>
        <taxon>Craniata</taxon>
        <taxon>Vertebrata</taxon>
        <taxon>Euteleostomi</taxon>
        <taxon>Mammalia</taxon>
        <taxon>Eutheria</taxon>
        <taxon>Euarchontoglires</taxon>
        <taxon>Scandentia</taxon>
        <taxon>Tupaiidae</taxon>
        <taxon>Tupaia</taxon>
    </lineage>
</organism>
<dbReference type="InParanoid" id="L9L6U8"/>
<keyword evidence="5" id="KW-0963">Cytoplasm</keyword>
<accession>L9L6U8</accession>
<dbReference type="CDD" id="cd07615">
    <property type="entry name" value="BAR_Endophilin_A3"/>
    <property type="match status" value="1"/>
</dbReference>
<dbReference type="PANTHER" id="PTHR14167:SF45">
    <property type="entry name" value="ENDOPHILIN-A3"/>
    <property type="match status" value="1"/>
</dbReference>
<dbReference type="Gene3D" id="1.20.1270.60">
    <property type="entry name" value="Arfaptin homology (AH) domain/BAR domain"/>
    <property type="match status" value="1"/>
</dbReference>
<dbReference type="FunFam" id="1.20.1270.60:FF:000021">
    <property type="entry name" value="Endophilin-A2 isoform 1"/>
    <property type="match status" value="1"/>
</dbReference>
<sequence>MERKIDVTNKAVAEILSKATEYLQPNPAYRAKLGMLNTVSKIRGQVKTTGYPQTEGLLGDCMLKYGKELGEDSAFGNALIEVGESMKLMAEVKDSLDINVKQTFIDPLQLLQDKDLREIGHHLKKLEGRRLDYDYKKKRVGKIPDEEVRQAVEKFEESKELAERSMFNFLENDVEQVSQLAVFIEAALDYHRQSTEILQELQNKLQIRISAASNLPRREYKPRPIKRSSSELNGVSTTSAAKTTGELTVSYRISLGMKSINVRDTENTTPAHGQHVSSLSLSREEELRDWTATTRVKRAQHLHLRGAVYSRDSAKAVADTVSLAGLVGNQLFPLPQAARETPQATGPHGSLEDTLAAAYVDGLHVCYPPAACSVFGAVDKDVRKEHATHIWADSEQEENSAYVDSWRPGLNSSEGIGIPIPGKQHGEAAAEKSPGAYFLPEFALSPQGSFLEDTTGEQFLTYRYDDQRALKRSFIWHTEAAVVSPLWTVSALAEERVSSSRGSGSGWRTFRNQDEPLSFPLEDEEIPPSFSEHRLVSRNAKLIS</sequence>
<evidence type="ECO:0000256" key="6">
    <source>
        <dbReference type="ARBA" id="ARBA00022583"/>
    </source>
</evidence>
<keyword evidence="6" id="KW-0254">Endocytosis</keyword>
<evidence type="ECO:0000256" key="8">
    <source>
        <dbReference type="ARBA" id="ARBA00023136"/>
    </source>
</evidence>
<dbReference type="SUPFAM" id="SSF103657">
    <property type="entry name" value="BAR/IMD domain-like"/>
    <property type="match status" value="1"/>
</dbReference>
<dbReference type="InterPro" id="IPR004148">
    <property type="entry name" value="BAR_dom"/>
</dbReference>
<evidence type="ECO:0000256" key="3">
    <source>
        <dbReference type="ARBA" id="ARBA00006697"/>
    </source>
</evidence>
<name>L9L6U8_TUPCH</name>
<dbReference type="GO" id="GO:0016191">
    <property type="term" value="P:synaptic vesicle uncoating"/>
    <property type="evidence" value="ECO:0007669"/>
    <property type="project" value="TreeGrafter"/>
</dbReference>
<gene>
    <name evidence="10" type="ORF">TREES_T100016640</name>
</gene>
<dbReference type="Proteomes" id="UP000011518">
    <property type="component" value="Unassembled WGS sequence"/>
</dbReference>
<keyword evidence="11" id="KW-1185">Reference proteome</keyword>
<dbReference type="InterPro" id="IPR027267">
    <property type="entry name" value="AH/BAR_dom_sf"/>
</dbReference>
<dbReference type="GO" id="GO:0098978">
    <property type="term" value="C:glutamatergic synapse"/>
    <property type="evidence" value="ECO:0007669"/>
    <property type="project" value="TreeGrafter"/>
</dbReference>
<dbReference type="InterPro" id="IPR050384">
    <property type="entry name" value="Endophilin_SH3RF"/>
</dbReference>
<dbReference type="STRING" id="246437.L9L6U8"/>
<keyword evidence="7" id="KW-0175">Coiled coil</keyword>
<dbReference type="GO" id="GO:0098793">
    <property type="term" value="C:presynapse"/>
    <property type="evidence" value="ECO:0007669"/>
    <property type="project" value="TreeGrafter"/>
</dbReference>
<dbReference type="AlphaFoldDB" id="L9L6U8"/>
<evidence type="ECO:0000256" key="1">
    <source>
        <dbReference type="ARBA" id="ARBA00004170"/>
    </source>
</evidence>
<keyword evidence="8" id="KW-0472">Membrane</keyword>
<dbReference type="eggNOG" id="KOG1118">
    <property type="taxonomic scope" value="Eukaryota"/>
</dbReference>
<evidence type="ECO:0000313" key="10">
    <source>
        <dbReference type="EMBL" id="ELW70716.1"/>
    </source>
</evidence>
<evidence type="ECO:0000256" key="5">
    <source>
        <dbReference type="ARBA" id="ARBA00022490"/>
    </source>
</evidence>
<reference evidence="11" key="1">
    <citation type="submission" date="2012-07" db="EMBL/GenBank/DDBJ databases">
        <title>Genome of the Chinese tree shrew, a rising model animal genetically related to primates.</title>
        <authorList>
            <person name="Zhang G."/>
            <person name="Fan Y."/>
            <person name="Yao Y."/>
            <person name="Huang Z."/>
        </authorList>
    </citation>
    <scope>NUCLEOTIDE SEQUENCE [LARGE SCALE GENOMIC DNA]</scope>
</reference>
<protein>
    <submittedName>
        <fullName evidence="10">Endophilin-A3</fullName>
    </submittedName>
</protein>
<dbReference type="GO" id="GO:0016020">
    <property type="term" value="C:membrane"/>
    <property type="evidence" value="ECO:0007669"/>
    <property type="project" value="UniProtKB-SubCell"/>
</dbReference>
<evidence type="ECO:0000256" key="7">
    <source>
        <dbReference type="ARBA" id="ARBA00023054"/>
    </source>
</evidence>
<evidence type="ECO:0000256" key="2">
    <source>
        <dbReference type="ARBA" id="ARBA00004496"/>
    </source>
</evidence>
<evidence type="ECO:0000313" key="11">
    <source>
        <dbReference type="Proteomes" id="UP000011518"/>
    </source>
</evidence>
<dbReference type="EMBL" id="KB320486">
    <property type="protein sequence ID" value="ELW70716.1"/>
    <property type="molecule type" value="Genomic_DNA"/>
</dbReference>
<proteinExistence type="inferred from homology"/>
<reference evidence="11" key="2">
    <citation type="journal article" date="2013" name="Nat. Commun.">
        <title>Genome of the Chinese tree shrew.</title>
        <authorList>
            <person name="Fan Y."/>
            <person name="Huang Z.Y."/>
            <person name="Cao C.C."/>
            <person name="Chen C.S."/>
            <person name="Chen Y.X."/>
            <person name="Fan D.D."/>
            <person name="He J."/>
            <person name="Hou H.L."/>
            <person name="Hu L."/>
            <person name="Hu X.T."/>
            <person name="Jiang X.T."/>
            <person name="Lai R."/>
            <person name="Lang Y.S."/>
            <person name="Liang B."/>
            <person name="Liao S.G."/>
            <person name="Mu D."/>
            <person name="Ma Y.Y."/>
            <person name="Niu Y.Y."/>
            <person name="Sun X.Q."/>
            <person name="Xia J.Q."/>
            <person name="Xiao J."/>
            <person name="Xiong Z.Q."/>
            <person name="Xu L."/>
            <person name="Yang L."/>
            <person name="Zhang Y."/>
            <person name="Zhao W."/>
            <person name="Zhao X.D."/>
            <person name="Zheng Y.T."/>
            <person name="Zhou J.M."/>
            <person name="Zhu Y.B."/>
            <person name="Zhang G.J."/>
            <person name="Wang J."/>
            <person name="Yao Y.G."/>
        </authorList>
    </citation>
    <scope>NUCLEOTIDE SEQUENCE [LARGE SCALE GENOMIC DNA]</scope>
</reference>
<dbReference type="PANTHER" id="PTHR14167">
    <property type="entry name" value="SH3 DOMAIN-CONTAINING"/>
    <property type="match status" value="1"/>
</dbReference>
<dbReference type="Pfam" id="PF03114">
    <property type="entry name" value="BAR"/>
    <property type="match status" value="1"/>
</dbReference>
<dbReference type="InterPro" id="IPR032469">
    <property type="entry name" value="Endophilin-A3_BAR"/>
</dbReference>
<dbReference type="PROSITE" id="PS51021">
    <property type="entry name" value="BAR"/>
    <property type="match status" value="1"/>
</dbReference>
<dbReference type="SMART" id="SM00721">
    <property type="entry name" value="BAR"/>
    <property type="match status" value="1"/>
</dbReference>
<dbReference type="GO" id="GO:0005737">
    <property type="term" value="C:cytoplasm"/>
    <property type="evidence" value="ECO:0007669"/>
    <property type="project" value="UniProtKB-SubCell"/>
</dbReference>